<dbReference type="Pfam" id="PF01171">
    <property type="entry name" value="ATP_bind_3"/>
    <property type="match status" value="1"/>
</dbReference>
<dbReference type="InterPro" id="IPR012094">
    <property type="entry name" value="tRNA_Ile_lys_synt"/>
</dbReference>
<keyword evidence="5 7" id="KW-0067">ATP-binding</keyword>
<feature type="binding site" evidence="7">
    <location>
        <begin position="63"/>
        <end position="68"/>
    </location>
    <ligand>
        <name>ATP</name>
        <dbReference type="ChEBI" id="CHEBI:30616"/>
    </ligand>
</feature>
<feature type="region of interest" description="Disordered" evidence="8">
    <location>
        <begin position="1"/>
        <end position="31"/>
    </location>
</feature>
<dbReference type="SUPFAM" id="SSF82829">
    <property type="entry name" value="MesJ substrate recognition domain-like"/>
    <property type="match status" value="1"/>
</dbReference>
<comment type="subcellular location">
    <subcellularLocation>
        <location evidence="7">Cytoplasm</location>
    </subcellularLocation>
</comment>
<proteinExistence type="inferred from homology"/>
<dbReference type="NCBIfam" id="TIGR02432">
    <property type="entry name" value="lysidine_TilS_N"/>
    <property type="match status" value="1"/>
</dbReference>
<dbReference type="InterPro" id="IPR014729">
    <property type="entry name" value="Rossmann-like_a/b/a_fold"/>
</dbReference>
<sequence>MARTWTPDAPPWTGSPPRCAPRTRGRGTPLVATPHTLSVRRSLRDFLEQVGLSRGDEVVCGVSGGGDSLALAAACVAAGLDVTTVTVDHGLQDDSDSVAARTAAVCSELGTHARTVSVTVEGRGEGPARSARYAALGEAAAGRPVLVAHTADDDAEGLLLSLARGSGTGSLAGLRSVTHDHPVVHAGAAWLGRPLLDATRENTQGSCAELGLPVWHDPHNQSPDITRSRVRHELLPLAREILGSHVDTALARSARLLREDADELDRQAEQALTTGDAGSPLPVAPLEQLSAPLRRRVFRGWLSASAGPLTSTHLDALDALVTDWHGQGPVAVPWPQPPGNKLSGPPSTMGTTRRLVVRRRRTDTGSQLELDRTAGVS</sequence>
<gene>
    <name evidence="7 11" type="primary">tilS</name>
    <name evidence="11" type="ORF">H9870_10130</name>
</gene>
<evidence type="ECO:0000256" key="4">
    <source>
        <dbReference type="ARBA" id="ARBA00022741"/>
    </source>
</evidence>
<keyword evidence="1 7" id="KW-0963">Cytoplasm</keyword>
<dbReference type="GO" id="GO:0005524">
    <property type="term" value="F:ATP binding"/>
    <property type="evidence" value="ECO:0007669"/>
    <property type="project" value="UniProtKB-UniRule"/>
</dbReference>
<keyword evidence="2 7" id="KW-0436">Ligase</keyword>
<evidence type="ECO:0000256" key="8">
    <source>
        <dbReference type="SAM" id="MobiDB-lite"/>
    </source>
</evidence>
<dbReference type="CDD" id="cd01992">
    <property type="entry name" value="TilS_N"/>
    <property type="match status" value="1"/>
</dbReference>
<dbReference type="InterPro" id="IPR015262">
    <property type="entry name" value="tRNA_Ile_lys_synt_subst-bd"/>
</dbReference>
<evidence type="ECO:0000259" key="9">
    <source>
        <dbReference type="Pfam" id="PF01171"/>
    </source>
</evidence>
<comment type="function">
    <text evidence="7">Ligates lysine onto the cytidine present at position 34 of the AUA codon-specific tRNA(Ile) that contains the anticodon CAU, in an ATP-dependent manner. Cytidine is converted to lysidine, thus changing the amino acid specificity of the tRNA from methionine to isoleucine.</text>
</comment>
<comment type="catalytic activity">
    <reaction evidence="6 7">
        <text>cytidine(34) in tRNA(Ile2) + L-lysine + ATP = lysidine(34) in tRNA(Ile2) + AMP + diphosphate + H(+)</text>
        <dbReference type="Rhea" id="RHEA:43744"/>
        <dbReference type="Rhea" id="RHEA-COMP:10625"/>
        <dbReference type="Rhea" id="RHEA-COMP:10670"/>
        <dbReference type="ChEBI" id="CHEBI:15378"/>
        <dbReference type="ChEBI" id="CHEBI:30616"/>
        <dbReference type="ChEBI" id="CHEBI:32551"/>
        <dbReference type="ChEBI" id="CHEBI:33019"/>
        <dbReference type="ChEBI" id="CHEBI:82748"/>
        <dbReference type="ChEBI" id="CHEBI:83665"/>
        <dbReference type="ChEBI" id="CHEBI:456215"/>
        <dbReference type="EC" id="6.3.4.19"/>
    </reaction>
</comment>
<dbReference type="AlphaFoldDB" id="A0A9D1RR33"/>
<dbReference type="HAMAP" id="MF_01161">
    <property type="entry name" value="tRNA_Ile_lys_synt"/>
    <property type="match status" value="1"/>
</dbReference>
<feature type="region of interest" description="Disordered" evidence="8">
    <location>
        <begin position="329"/>
        <end position="352"/>
    </location>
</feature>
<dbReference type="GO" id="GO:0005737">
    <property type="term" value="C:cytoplasm"/>
    <property type="evidence" value="ECO:0007669"/>
    <property type="project" value="UniProtKB-SubCell"/>
</dbReference>
<dbReference type="InterPro" id="IPR011063">
    <property type="entry name" value="TilS/TtcA_N"/>
</dbReference>
<dbReference type="EMBL" id="DXGC01000083">
    <property type="protein sequence ID" value="HIW92005.1"/>
    <property type="molecule type" value="Genomic_DNA"/>
</dbReference>
<dbReference type="SUPFAM" id="SSF52402">
    <property type="entry name" value="Adenine nucleotide alpha hydrolases-like"/>
    <property type="match status" value="1"/>
</dbReference>
<protein>
    <recommendedName>
        <fullName evidence="7">tRNA(Ile)-lysidine synthase</fullName>
        <ecNumber evidence="7">6.3.4.19</ecNumber>
    </recommendedName>
    <alternativeName>
        <fullName evidence="7">tRNA(Ile)-2-lysyl-cytidine synthase</fullName>
    </alternativeName>
    <alternativeName>
        <fullName evidence="7">tRNA(Ile)-lysidine synthetase</fullName>
    </alternativeName>
</protein>
<accession>A0A9D1RR33</accession>
<dbReference type="Proteomes" id="UP000824190">
    <property type="component" value="Unassembled WGS sequence"/>
</dbReference>
<comment type="caution">
    <text evidence="11">The sequence shown here is derived from an EMBL/GenBank/DDBJ whole genome shotgun (WGS) entry which is preliminary data.</text>
</comment>
<dbReference type="GO" id="GO:0032267">
    <property type="term" value="F:tRNA(Ile)-lysidine synthase activity"/>
    <property type="evidence" value="ECO:0007669"/>
    <property type="project" value="UniProtKB-EC"/>
</dbReference>
<dbReference type="GO" id="GO:0006400">
    <property type="term" value="P:tRNA modification"/>
    <property type="evidence" value="ECO:0007669"/>
    <property type="project" value="UniProtKB-UniRule"/>
</dbReference>
<keyword evidence="3 7" id="KW-0819">tRNA processing</keyword>
<evidence type="ECO:0000256" key="6">
    <source>
        <dbReference type="ARBA" id="ARBA00048539"/>
    </source>
</evidence>
<evidence type="ECO:0000313" key="11">
    <source>
        <dbReference type="EMBL" id="HIW92005.1"/>
    </source>
</evidence>
<comment type="domain">
    <text evidence="7">The N-terminal region contains the highly conserved SGGXDS motif, predicted to be a P-loop motif involved in ATP binding.</text>
</comment>
<feature type="domain" description="tRNA(Ile)-lysidine/2-thiocytidine synthase N-terminal" evidence="9">
    <location>
        <begin position="58"/>
        <end position="233"/>
    </location>
</feature>
<feature type="domain" description="tRNA(Ile)-lysidine synthase substrate-binding" evidence="10">
    <location>
        <begin position="281"/>
        <end position="333"/>
    </location>
</feature>
<dbReference type="PANTHER" id="PTHR43033:SF1">
    <property type="entry name" value="TRNA(ILE)-LYSIDINE SYNTHASE-RELATED"/>
    <property type="match status" value="1"/>
</dbReference>
<evidence type="ECO:0000259" key="10">
    <source>
        <dbReference type="Pfam" id="PF09179"/>
    </source>
</evidence>
<evidence type="ECO:0000313" key="12">
    <source>
        <dbReference type="Proteomes" id="UP000824190"/>
    </source>
</evidence>
<evidence type="ECO:0000256" key="3">
    <source>
        <dbReference type="ARBA" id="ARBA00022694"/>
    </source>
</evidence>
<name>A0A9D1RR33_9CORY</name>
<evidence type="ECO:0000256" key="5">
    <source>
        <dbReference type="ARBA" id="ARBA00022840"/>
    </source>
</evidence>
<evidence type="ECO:0000256" key="7">
    <source>
        <dbReference type="HAMAP-Rule" id="MF_01161"/>
    </source>
</evidence>
<dbReference type="EC" id="6.3.4.19" evidence="7"/>
<evidence type="ECO:0000256" key="1">
    <source>
        <dbReference type="ARBA" id="ARBA00022490"/>
    </source>
</evidence>
<keyword evidence="4 7" id="KW-0547">Nucleotide-binding</keyword>
<dbReference type="InterPro" id="IPR012795">
    <property type="entry name" value="tRNA_Ile_lys_synt_N"/>
</dbReference>
<evidence type="ECO:0000256" key="2">
    <source>
        <dbReference type="ARBA" id="ARBA00022598"/>
    </source>
</evidence>
<dbReference type="PANTHER" id="PTHR43033">
    <property type="entry name" value="TRNA(ILE)-LYSIDINE SYNTHASE-RELATED"/>
    <property type="match status" value="1"/>
</dbReference>
<organism evidence="11 12">
    <name type="scientific">Candidatus Corynebacterium avicola</name>
    <dbReference type="NCBI Taxonomy" id="2838527"/>
    <lineage>
        <taxon>Bacteria</taxon>
        <taxon>Bacillati</taxon>
        <taxon>Actinomycetota</taxon>
        <taxon>Actinomycetes</taxon>
        <taxon>Mycobacteriales</taxon>
        <taxon>Corynebacteriaceae</taxon>
        <taxon>Corynebacterium</taxon>
    </lineage>
</organism>
<comment type="similarity">
    <text evidence="7">Belongs to the tRNA(Ile)-lysidine synthase family.</text>
</comment>
<dbReference type="Pfam" id="PF09179">
    <property type="entry name" value="TilS"/>
    <property type="match status" value="1"/>
</dbReference>
<dbReference type="Gene3D" id="3.40.50.620">
    <property type="entry name" value="HUPs"/>
    <property type="match status" value="1"/>
</dbReference>
<reference evidence="11" key="2">
    <citation type="submission" date="2021-04" db="EMBL/GenBank/DDBJ databases">
        <authorList>
            <person name="Gilroy R."/>
        </authorList>
    </citation>
    <scope>NUCLEOTIDE SEQUENCE</scope>
    <source>
        <strain evidence="11">CHK32-1732</strain>
    </source>
</reference>
<reference evidence="11" key="1">
    <citation type="journal article" date="2021" name="PeerJ">
        <title>Extensive microbial diversity within the chicken gut microbiome revealed by metagenomics and culture.</title>
        <authorList>
            <person name="Gilroy R."/>
            <person name="Ravi A."/>
            <person name="Getino M."/>
            <person name="Pursley I."/>
            <person name="Horton D.L."/>
            <person name="Alikhan N.F."/>
            <person name="Baker D."/>
            <person name="Gharbi K."/>
            <person name="Hall N."/>
            <person name="Watson M."/>
            <person name="Adriaenssens E.M."/>
            <person name="Foster-Nyarko E."/>
            <person name="Jarju S."/>
            <person name="Secka A."/>
            <person name="Antonio M."/>
            <person name="Oren A."/>
            <person name="Chaudhuri R.R."/>
            <person name="La Ragione R."/>
            <person name="Hildebrand F."/>
            <person name="Pallen M.J."/>
        </authorList>
    </citation>
    <scope>NUCLEOTIDE SEQUENCE</scope>
    <source>
        <strain evidence="11">CHK32-1732</strain>
    </source>
</reference>